<keyword evidence="1" id="KW-0347">Helicase</keyword>
<keyword evidence="1" id="KW-0233">DNA recombination</keyword>
<evidence type="ECO:0000256" key="2">
    <source>
        <dbReference type="SAM" id="Phobius"/>
    </source>
</evidence>
<keyword evidence="2" id="KW-0812">Transmembrane</keyword>
<name>A0A183U512_TOXCA</name>
<proteinExistence type="inferred from homology"/>
<comment type="similarity">
    <text evidence="1">Belongs to the helicase family.</text>
</comment>
<dbReference type="PANTHER" id="PTHR10492:SF57">
    <property type="entry name" value="ATP-DEPENDENT DNA HELICASE"/>
    <property type="match status" value="1"/>
</dbReference>
<accession>A0A183U512</accession>
<dbReference type="AlphaFoldDB" id="A0A183U512"/>
<comment type="cofactor">
    <cofactor evidence="1">
        <name>Mg(2+)</name>
        <dbReference type="ChEBI" id="CHEBI:18420"/>
    </cofactor>
</comment>
<dbReference type="InterPro" id="IPR010285">
    <property type="entry name" value="DNA_helicase_pif1-like_DEAD"/>
</dbReference>
<evidence type="ECO:0000313" key="4">
    <source>
        <dbReference type="Proteomes" id="UP000050794"/>
    </source>
</evidence>
<keyword evidence="1" id="KW-0547">Nucleotide-binding</keyword>
<dbReference type="Proteomes" id="UP000050794">
    <property type="component" value="Unassembled WGS sequence"/>
</dbReference>
<feature type="transmembrane region" description="Helical" evidence="2">
    <location>
        <begin position="47"/>
        <end position="65"/>
    </location>
</feature>
<feature type="domain" description="DNA helicase Pif1-like DEAD-box helicase" evidence="3">
    <location>
        <begin position="7"/>
        <end position="146"/>
    </location>
</feature>
<keyword evidence="1" id="KW-0227">DNA damage</keyword>
<dbReference type="GO" id="GO:0006310">
    <property type="term" value="P:DNA recombination"/>
    <property type="evidence" value="ECO:0007669"/>
    <property type="project" value="UniProtKB-KW"/>
</dbReference>
<sequence length="182" mass="20613">LRHIQRILNAVGQDLNAYGIAFEERTGKTFIYNLIIRILRMRGTGTVAVAFTGIAATLLIGGTTVHSRFRLPLHFVSTMKADSEEANAIRKCPLIVWDEACTQKRYALEAVERLLRDIAIGELKTAPFGGHVILLGGDWRQMLPISYLFRFSFYTSTARDNYSFFSYSYISYQTPNAFSHYG</sequence>
<dbReference type="GO" id="GO:0016887">
    <property type="term" value="F:ATP hydrolysis activity"/>
    <property type="evidence" value="ECO:0007669"/>
    <property type="project" value="RHEA"/>
</dbReference>
<reference evidence="5" key="1">
    <citation type="submission" date="2016-06" db="UniProtKB">
        <authorList>
            <consortium name="WormBaseParasite"/>
        </authorList>
    </citation>
    <scope>IDENTIFICATION</scope>
</reference>
<keyword evidence="1" id="KW-0067">ATP-binding</keyword>
<dbReference type="WBParaSite" id="TCNE_0000358201-mRNA-1">
    <property type="protein sequence ID" value="TCNE_0000358201-mRNA-1"/>
    <property type="gene ID" value="TCNE_0000358201"/>
</dbReference>
<keyword evidence="2" id="KW-0472">Membrane</keyword>
<keyword evidence="1" id="KW-0234">DNA repair</keyword>
<dbReference type="GO" id="GO:0043139">
    <property type="term" value="F:5'-3' DNA helicase activity"/>
    <property type="evidence" value="ECO:0007669"/>
    <property type="project" value="UniProtKB-EC"/>
</dbReference>
<dbReference type="PANTHER" id="PTHR10492">
    <property type="match status" value="1"/>
</dbReference>
<comment type="catalytic activity">
    <reaction evidence="1">
        <text>ATP + H2O = ADP + phosphate + H(+)</text>
        <dbReference type="Rhea" id="RHEA:13065"/>
        <dbReference type="ChEBI" id="CHEBI:15377"/>
        <dbReference type="ChEBI" id="CHEBI:15378"/>
        <dbReference type="ChEBI" id="CHEBI:30616"/>
        <dbReference type="ChEBI" id="CHEBI:43474"/>
        <dbReference type="ChEBI" id="CHEBI:456216"/>
        <dbReference type="EC" id="5.6.2.3"/>
    </reaction>
</comment>
<dbReference type="SUPFAM" id="SSF52540">
    <property type="entry name" value="P-loop containing nucleoside triphosphate hydrolases"/>
    <property type="match status" value="1"/>
</dbReference>
<dbReference type="GO" id="GO:0000723">
    <property type="term" value="P:telomere maintenance"/>
    <property type="evidence" value="ECO:0007669"/>
    <property type="project" value="InterPro"/>
</dbReference>
<dbReference type="GO" id="GO:0006281">
    <property type="term" value="P:DNA repair"/>
    <property type="evidence" value="ECO:0007669"/>
    <property type="project" value="UniProtKB-KW"/>
</dbReference>
<evidence type="ECO:0000313" key="5">
    <source>
        <dbReference type="WBParaSite" id="TCNE_0000358201-mRNA-1"/>
    </source>
</evidence>
<protein>
    <recommendedName>
        <fullName evidence="1">ATP-dependent DNA helicase</fullName>
        <ecNumber evidence="1">5.6.2.3</ecNumber>
    </recommendedName>
</protein>
<evidence type="ECO:0000259" key="3">
    <source>
        <dbReference type="Pfam" id="PF05970"/>
    </source>
</evidence>
<evidence type="ECO:0000256" key="1">
    <source>
        <dbReference type="RuleBase" id="RU363044"/>
    </source>
</evidence>
<dbReference type="InterPro" id="IPR027417">
    <property type="entry name" value="P-loop_NTPase"/>
</dbReference>
<organism evidence="4 5">
    <name type="scientific">Toxocara canis</name>
    <name type="common">Canine roundworm</name>
    <dbReference type="NCBI Taxonomy" id="6265"/>
    <lineage>
        <taxon>Eukaryota</taxon>
        <taxon>Metazoa</taxon>
        <taxon>Ecdysozoa</taxon>
        <taxon>Nematoda</taxon>
        <taxon>Chromadorea</taxon>
        <taxon>Rhabditida</taxon>
        <taxon>Spirurina</taxon>
        <taxon>Ascaridomorpha</taxon>
        <taxon>Ascaridoidea</taxon>
        <taxon>Toxocaridae</taxon>
        <taxon>Toxocara</taxon>
    </lineage>
</organism>
<keyword evidence="4" id="KW-1185">Reference proteome</keyword>
<keyword evidence="1" id="KW-0378">Hydrolase</keyword>
<keyword evidence="2" id="KW-1133">Transmembrane helix</keyword>
<dbReference type="Gene3D" id="3.40.50.300">
    <property type="entry name" value="P-loop containing nucleotide triphosphate hydrolases"/>
    <property type="match status" value="1"/>
</dbReference>
<dbReference type="GO" id="GO:0005524">
    <property type="term" value="F:ATP binding"/>
    <property type="evidence" value="ECO:0007669"/>
    <property type="project" value="UniProtKB-KW"/>
</dbReference>
<dbReference type="EC" id="5.6.2.3" evidence="1"/>
<dbReference type="Pfam" id="PF05970">
    <property type="entry name" value="PIF1"/>
    <property type="match status" value="1"/>
</dbReference>